<feature type="active site" evidence="10 11">
    <location>
        <position position="355"/>
    </location>
</feature>
<keyword evidence="12" id="KW-0472">Membrane</keyword>
<dbReference type="GO" id="GO:0004198">
    <property type="term" value="F:calcium-dependent cysteine-type endopeptidase activity"/>
    <property type="evidence" value="ECO:0007669"/>
    <property type="project" value="InterPro"/>
</dbReference>
<keyword evidence="8 11" id="KW-0788">Thiol protease</keyword>
<evidence type="ECO:0000313" key="14">
    <source>
        <dbReference type="EMBL" id="EEH56906.1"/>
    </source>
</evidence>
<keyword evidence="7 11" id="KW-0378">Hydrolase</keyword>
<dbReference type="Pfam" id="PF00648">
    <property type="entry name" value="Peptidase_C2"/>
    <property type="match status" value="1"/>
</dbReference>
<dbReference type="GO" id="GO:0006508">
    <property type="term" value="P:proteolysis"/>
    <property type="evidence" value="ECO:0007669"/>
    <property type="project" value="UniProtKB-KW"/>
</dbReference>
<dbReference type="Proteomes" id="UP000001876">
    <property type="component" value="Unassembled WGS sequence"/>
</dbReference>
<comment type="similarity">
    <text evidence="1">Belongs to the peptidase C2 family.</text>
</comment>
<dbReference type="OMA" id="RSPWAWH"/>
<feature type="active site" evidence="10 11">
    <location>
        <position position="328"/>
    </location>
</feature>
<protein>
    <submittedName>
        <fullName evidence="14">Calcium-dependent cytoplasmic cysteine proteinase, papain-like protein</fullName>
    </submittedName>
</protein>
<evidence type="ECO:0000256" key="4">
    <source>
        <dbReference type="ARBA" id="ARBA00022723"/>
    </source>
</evidence>
<evidence type="ECO:0000256" key="12">
    <source>
        <dbReference type="SAM" id="Phobius"/>
    </source>
</evidence>
<evidence type="ECO:0000256" key="1">
    <source>
        <dbReference type="ARBA" id="ARBA00007623"/>
    </source>
</evidence>
<evidence type="ECO:0000256" key="8">
    <source>
        <dbReference type="ARBA" id="ARBA00022807"/>
    </source>
</evidence>
<dbReference type="PANTHER" id="PTHR10183:SF379">
    <property type="entry name" value="CALPAIN-5"/>
    <property type="match status" value="1"/>
</dbReference>
<evidence type="ECO:0000256" key="7">
    <source>
        <dbReference type="ARBA" id="ARBA00022801"/>
    </source>
</evidence>
<dbReference type="CDD" id="cd00044">
    <property type="entry name" value="CysPc"/>
    <property type="match status" value="1"/>
</dbReference>
<name>C1MT99_MICPC</name>
<dbReference type="InterPro" id="IPR000169">
    <property type="entry name" value="Pept_cys_AS"/>
</dbReference>
<dbReference type="GeneID" id="9684267"/>
<dbReference type="GO" id="GO:0008270">
    <property type="term" value="F:zinc ion binding"/>
    <property type="evidence" value="ECO:0007669"/>
    <property type="project" value="UniProtKB-KW"/>
</dbReference>
<gene>
    <name evidence="14" type="ORF">MICPUCDRAFT_45523</name>
</gene>
<keyword evidence="9" id="KW-0862">Zinc</keyword>
<proteinExistence type="inferred from homology"/>
<dbReference type="AlphaFoldDB" id="C1MT99"/>
<dbReference type="EMBL" id="GG663739">
    <property type="protein sequence ID" value="EEH56906.1"/>
    <property type="molecule type" value="Genomic_DNA"/>
</dbReference>
<evidence type="ECO:0000256" key="2">
    <source>
        <dbReference type="ARBA" id="ARBA00022553"/>
    </source>
</evidence>
<keyword evidence="12" id="KW-1133">Transmembrane helix</keyword>
<keyword evidence="5" id="KW-0677">Repeat</keyword>
<evidence type="ECO:0000256" key="6">
    <source>
        <dbReference type="ARBA" id="ARBA00022771"/>
    </source>
</evidence>
<keyword evidence="15" id="KW-1185">Reference proteome</keyword>
<feature type="domain" description="Calpain catalytic" evidence="13">
    <location>
        <begin position="80"/>
        <end position="413"/>
    </location>
</feature>
<dbReference type="FunFam" id="3.90.70.10:FF:000010">
    <property type="entry name" value="Calpain 15"/>
    <property type="match status" value="1"/>
</dbReference>
<feature type="active site" evidence="10 11">
    <location>
        <position position="139"/>
    </location>
</feature>
<dbReference type="SUPFAM" id="SSF54001">
    <property type="entry name" value="Cysteine proteinases"/>
    <property type="match status" value="1"/>
</dbReference>
<evidence type="ECO:0000256" key="3">
    <source>
        <dbReference type="ARBA" id="ARBA00022670"/>
    </source>
</evidence>
<dbReference type="eggNOG" id="KOG0045">
    <property type="taxonomic scope" value="Eukaryota"/>
</dbReference>
<evidence type="ECO:0000256" key="9">
    <source>
        <dbReference type="ARBA" id="ARBA00022833"/>
    </source>
</evidence>
<evidence type="ECO:0000313" key="15">
    <source>
        <dbReference type="Proteomes" id="UP000001876"/>
    </source>
</evidence>
<keyword evidence="12" id="KW-0812">Transmembrane</keyword>
<dbReference type="InterPro" id="IPR022684">
    <property type="entry name" value="Calpain_cysteine_protease"/>
</dbReference>
<dbReference type="PRINTS" id="PR00704">
    <property type="entry name" value="CALPAIN"/>
</dbReference>
<evidence type="ECO:0000256" key="5">
    <source>
        <dbReference type="ARBA" id="ARBA00022737"/>
    </source>
</evidence>
<dbReference type="STRING" id="564608.C1MT99"/>
<dbReference type="OrthoDB" id="424753at2759"/>
<dbReference type="SMART" id="SM00230">
    <property type="entry name" value="CysPc"/>
    <property type="match status" value="1"/>
</dbReference>
<dbReference type="PANTHER" id="PTHR10183">
    <property type="entry name" value="CALPAIN"/>
    <property type="match status" value="1"/>
</dbReference>
<keyword evidence="4" id="KW-0479">Metal-binding</keyword>
<dbReference type="PROSITE" id="PS00139">
    <property type="entry name" value="THIOL_PROTEASE_CYS"/>
    <property type="match status" value="1"/>
</dbReference>
<organism evidence="15">
    <name type="scientific">Micromonas pusilla (strain CCMP1545)</name>
    <name type="common">Picoplanktonic green alga</name>
    <dbReference type="NCBI Taxonomy" id="564608"/>
    <lineage>
        <taxon>Eukaryota</taxon>
        <taxon>Viridiplantae</taxon>
        <taxon>Chlorophyta</taxon>
        <taxon>Mamiellophyceae</taxon>
        <taxon>Mamiellales</taxon>
        <taxon>Mamiellaceae</taxon>
        <taxon>Micromonas</taxon>
    </lineage>
</organism>
<evidence type="ECO:0000256" key="11">
    <source>
        <dbReference type="PROSITE-ProRule" id="PRU00239"/>
    </source>
</evidence>
<evidence type="ECO:0000256" key="10">
    <source>
        <dbReference type="PIRSR" id="PIRSR622684-1"/>
    </source>
</evidence>
<dbReference type="InterPro" id="IPR001300">
    <property type="entry name" value="Peptidase_C2_calpain_cat"/>
</dbReference>
<keyword evidence="2" id="KW-0597">Phosphoprotein</keyword>
<evidence type="ECO:0000259" key="13">
    <source>
        <dbReference type="PROSITE" id="PS50203"/>
    </source>
</evidence>
<keyword evidence="6" id="KW-0863">Zinc-finger</keyword>
<dbReference type="PROSITE" id="PS50203">
    <property type="entry name" value="CALPAIN_CAT"/>
    <property type="match status" value="1"/>
</dbReference>
<feature type="transmembrane region" description="Helical" evidence="12">
    <location>
        <begin position="35"/>
        <end position="58"/>
    </location>
</feature>
<sequence>MGLTKAKAYLVDKPPTLTQCGKICQGIAHPVWLCLLWPFILLWNAIRVYLLPCIGIYVMRGARCALGPIFCCLCRACGCYYYEDKEFTGQRALGEKRIDVDWVRADELDIVAKDDEVKHIALFHGIEPEDLCQGALGDCWLVAGLACLAEYPGAIRKVFRECEYNDVGKYHVRLWDGRVGKWVTVTVDDRIPVKAGTKETVFMHPNGCELWAILLEKAFAKFVGSYGALDGGLAVWAWHAMTGDNVYDFKKRPNGSWIRRDLVFLNKKKGLEARCDVGYLPNDDEIDEEDFFGVLLKYSSKGAVLGAARMVSGAEREEKNSEGLVAGHQYSILDVRRVGTSMVRTGGRKMIKLRNPWGTFEWKGAWSDGSREWDDHPKIKKELEYEDSDDGSFWMEYKDFADRFNSVDVCDRTTTTDLVLDVREADGCLGPTKACVGGCGFFWCMCGGCSTIFCGNKTSSETETKAGCCTTK</sequence>
<dbReference type="InterPro" id="IPR038765">
    <property type="entry name" value="Papain-like_cys_pep_sf"/>
</dbReference>
<keyword evidence="3 11" id="KW-0645">Protease</keyword>
<reference evidence="14 15" key="1">
    <citation type="journal article" date="2009" name="Science">
        <title>Green evolution and dynamic adaptations revealed by genomes of the marine picoeukaryotes Micromonas.</title>
        <authorList>
            <person name="Worden A.Z."/>
            <person name="Lee J.H."/>
            <person name="Mock T."/>
            <person name="Rouze P."/>
            <person name="Simmons M.P."/>
            <person name="Aerts A.L."/>
            <person name="Allen A.E."/>
            <person name="Cuvelier M.L."/>
            <person name="Derelle E."/>
            <person name="Everett M.V."/>
            <person name="Foulon E."/>
            <person name="Grimwood J."/>
            <person name="Gundlach H."/>
            <person name="Henrissat B."/>
            <person name="Napoli C."/>
            <person name="McDonald S.M."/>
            <person name="Parker M.S."/>
            <person name="Rombauts S."/>
            <person name="Salamov A."/>
            <person name="Von Dassow P."/>
            <person name="Badger J.H."/>
            <person name="Coutinho P.M."/>
            <person name="Demir E."/>
            <person name="Dubchak I."/>
            <person name="Gentemann C."/>
            <person name="Eikrem W."/>
            <person name="Gready J.E."/>
            <person name="John U."/>
            <person name="Lanier W."/>
            <person name="Lindquist E.A."/>
            <person name="Lucas S."/>
            <person name="Mayer K.F."/>
            <person name="Moreau H."/>
            <person name="Not F."/>
            <person name="Otillar R."/>
            <person name="Panaud O."/>
            <person name="Pangilinan J."/>
            <person name="Paulsen I."/>
            <person name="Piegu B."/>
            <person name="Poliakov A."/>
            <person name="Robbens S."/>
            <person name="Schmutz J."/>
            <person name="Toulza E."/>
            <person name="Wyss T."/>
            <person name="Zelensky A."/>
            <person name="Zhou K."/>
            <person name="Armbrust E.V."/>
            <person name="Bhattacharya D."/>
            <person name="Goodenough U.W."/>
            <person name="Van de Peer Y."/>
            <person name="Grigoriev I.V."/>
        </authorList>
    </citation>
    <scope>NUCLEOTIDE SEQUENCE [LARGE SCALE GENOMIC DNA]</scope>
    <source>
        <strain evidence="14 15">CCMP1545</strain>
    </source>
</reference>
<dbReference type="Gene3D" id="3.90.70.10">
    <property type="entry name" value="Cysteine proteinases"/>
    <property type="match status" value="1"/>
</dbReference>
<accession>C1MT99</accession>
<dbReference type="RefSeq" id="XP_003058451.1">
    <property type="nucleotide sequence ID" value="XM_003058405.1"/>
</dbReference>
<dbReference type="KEGG" id="mpp:MICPUCDRAFT_45523"/>